<gene>
    <name evidence="1" type="ORF">TUM4630_20200</name>
</gene>
<organism evidence="1 2">
    <name type="scientific">Shewanella algidipiscicola</name>
    <dbReference type="NCBI Taxonomy" id="614070"/>
    <lineage>
        <taxon>Bacteria</taxon>
        <taxon>Pseudomonadati</taxon>
        <taxon>Pseudomonadota</taxon>
        <taxon>Gammaproteobacteria</taxon>
        <taxon>Alteromonadales</taxon>
        <taxon>Shewanellaceae</taxon>
        <taxon>Shewanella</taxon>
    </lineage>
</organism>
<protein>
    <submittedName>
        <fullName evidence="1">DUF2804 domain-containing protein</fullName>
    </submittedName>
</protein>
<proteinExistence type="predicted"/>
<name>A0ABQ4PI61_9GAMM</name>
<dbReference type="RefSeq" id="WP_119978345.1">
    <property type="nucleotide sequence ID" value="NZ_BPFB01000021.1"/>
</dbReference>
<sequence>MTELISPAAPESLILPSGEVQFGHFDGPVDSLGLAHFEYRNNMDKLASRWARHFHFKQFQFVSLLTPRYVIGVALADIGYVGSAFCYLYDIAANTLVETTWLKPLAKGMSMSPSPRQGKAFIGGRRGRITFNLVDGLWQLSLDTPQISAELELHPLALSLPMAMCTPTGYNGWTYTQKHNGLLPKGRLTIKHEPQPLNNALASYDFSAGYMRRETSWRWASINARVGDAIIGLNLAAGVNETGATENVLWVNGARHLLGPVQFDFLRNSEHISDDYWRITSLDGRVDLRFKARNCRQEKLNLWLLQSNFRQYIGHFEGEVIDGEGQQHHLQQVLGLTEDHFARW</sequence>
<dbReference type="PANTHER" id="PTHR35868:SF4">
    <property type="entry name" value="DUF2804 DOMAIN-CONTAINING PROTEIN"/>
    <property type="match status" value="1"/>
</dbReference>
<evidence type="ECO:0000313" key="1">
    <source>
        <dbReference type="EMBL" id="GIU47176.1"/>
    </source>
</evidence>
<comment type="caution">
    <text evidence="1">The sequence shown here is derived from an EMBL/GenBank/DDBJ whole genome shotgun (WGS) entry which is preliminary data.</text>
</comment>
<keyword evidence="2" id="KW-1185">Reference proteome</keyword>
<dbReference type="PANTHER" id="PTHR35868">
    <property type="entry name" value="DUF2804 DOMAIN-CONTAINING PROTEIN-RELATED"/>
    <property type="match status" value="1"/>
</dbReference>
<dbReference type="Pfam" id="PF10974">
    <property type="entry name" value="DUF2804"/>
    <property type="match status" value="1"/>
</dbReference>
<evidence type="ECO:0000313" key="2">
    <source>
        <dbReference type="Proteomes" id="UP000761574"/>
    </source>
</evidence>
<dbReference type="Proteomes" id="UP000761574">
    <property type="component" value="Unassembled WGS sequence"/>
</dbReference>
<accession>A0ABQ4PI61</accession>
<dbReference type="InterPro" id="IPR021243">
    <property type="entry name" value="DUF2804"/>
</dbReference>
<reference evidence="1 2" key="1">
    <citation type="submission" date="2021-05" db="EMBL/GenBank/DDBJ databases">
        <title>Molecular characterization for Shewanella algae harboring chromosomal blaOXA-55-like strains isolated from clinical and environment sample.</title>
        <authorList>
            <person name="Ohama Y."/>
            <person name="Aoki K."/>
            <person name="Harada S."/>
            <person name="Moriya K."/>
            <person name="Ishii Y."/>
            <person name="Tateda K."/>
        </authorList>
    </citation>
    <scope>NUCLEOTIDE SEQUENCE [LARGE SCALE GENOMIC DNA]</scope>
    <source>
        <strain evidence="1 2">LMG 23746</strain>
    </source>
</reference>
<dbReference type="EMBL" id="BPFB01000021">
    <property type="protein sequence ID" value="GIU47176.1"/>
    <property type="molecule type" value="Genomic_DNA"/>
</dbReference>